<protein>
    <submittedName>
        <fullName evidence="1">Uncharacterized protein</fullName>
    </submittedName>
</protein>
<proteinExistence type="predicted"/>
<gene>
    <name evidence="1" type="ORF">BT67DRAFT_445230</name>
</gene>
<organism evidence="1 2">
    <name type="scientific">Trichocladium antarcticum</name>
    <dbReference type="NCBI Taxonomy" id="1450529"/>
    <lineage>
        <taxon>Eukaryota</taxon>
        <taxon>Fungi</taxon>
        <taxon>Dikarya</taxon>
        <taxon>Ascomycota</taxon>
        <taxon>Pezizomycotina</taxon>
        <taxon>Sordariomycetes</taxon>
        <taxon>Sordariomycetidae</taxon>
        <taxon>Sordariales</taxon>
        <taxon>Chaetomiaceae</taxon>
        <taxon>Trichocladium</taxon>
    </lineage>
</organism>
<sequence length="50" mass="5147">INVIAVYERGAAVRPLTPLSETPGLSLNCRSGASFPAPVPPLSYAHPTAS</sequence>
<keyword evidence="2" id="KW-1185">Reference proteome</keyword>
<comment type="caution">
    <text evidence="1">The sequence shown here is derived from an EMBL/GenBank/DDBJ whole genome shotgun (WGS) entry which is preliminary data.</text>
</comment>
<dbReference type="AlphaFoldDB" id="A0AAN6UDD4"/>
<reference evidence="1" key="1">
    <citation type="journal article" date="2023" name="Mol. Phylogenet. Evol.">
        <title>Genome-scale phylogeny and comparative genomics of the fungal order Sordariales.</title>
        <authorList>
            <person name="Hensen N."/>
            <person name="Bonometti L."/>
            <person name="Westerberg I."/>
            <person name="Brannstrom I.O."/>
            <person name="Guillou S."/>
            <person name="Cros-Aarteil S."/>
            <person name="Calhoun S."/>
            <person name="Haridas S."/>
            <person name="Kuo A."/>
            <person name="Mondo S."/>
            <person name="Pangilinan J."/>
            <person name="Riley R."/>
            <person name="LaButti K."/>
            <person name="Andreopoulos B."/>
            <person name="Lipzen A."/>
            <person name="Chen C."/>
            <person name="Yan M."/>
            <person name="Daum C."/>
            <person name="Ng V."/>
            <person name="Clum A."/>
            <person name="Steindorff A."/>
            <person name="Ohm R.A."/>
            <person name="Martin F."/>
            <person name="Silar P."/>
            <person name="Natvig D.O."/>
            <person name="Lalanne C."/>
            <person name="Gautier V."/>
            <person name="Ament-Velasquez S.L."/>
            <person name="Kruys A."/>
            <person name="Hutchinson M.I."/>
            <person name="Powell A.J."/>
            <person name="Barry K."/>
            <person name="Miller A.N."/>
            <person name="Grigoriev I.V."/>
            <person name="Debuchy R."/>
            <person name="Gladieux P."/>
            <person name="Hiltunen Thoren M."/>
            <person name="Johannesson H."/>
        </authorList>
    </citation>
    <scope>NUCLEOTIDE SEQUENCE</scope>
    <source>
        <strain evidence="1">CBS 123565</strain>
    </source>
</reference>
<dbReference type="EMBL" id="MU853430">
    <property type="protein sequence ID" value="KAK4130905.1"/>
    <property type="molecule type" value="Genomic_DNA"/>
</dbReference>
<evidence type="ECO:0000313" key="1">
    <source>
        <dbReference type="EMBL" id="KAK4130905.1"/>
    </source>
</evidence>
<reference evidence="1" key="2">
    <citation type="submission" date="2023-05" db="EMBL/GenBank/DDBJ databases">
        <authorList>
            <consortium name="Lawrence Berkeley National Laboratory"/>
            <person name="Steindorff A."/>
            <person name="Hensen N."/>
            <person name="Bonometti L."/>
            <person name="Westerberg I."/>
            <person name="Brannstrom I.O."/>
            <person name="Guillou S."/>
            <person name="Cros-Aarteil S."/>
            <person name="Calhoun S."/>
            <person name="Haridas S."/>
            <person name="Kuo A."/>
            <person name="Mondo S."/>
            <person name="Pangilinan J."/>
            <person name="Riley R."/>
            <person name="Labutti K."/>
            <person name="Andreopoulos B."/>
            <person name="Lipzen A."/>
            <person name="Chen C."/>
            <person name="Yanf M."/>
            <person name="Daum C."/>
            <person name="Ng V."/>
            <person name="Clum A."/>
            <person name="Ohm R."/>
            <person name="Martin F."/>
            <person name="Silar P."/>
            <person name="Natvig D."/>
            <person name="Lalanne C."/>
            <person name="Gautier V."/>
            <person name="Ament-Velasquez S.L."/>
            <person name="Kruys A."/>
            <person name="Hutchinson M.I."/>
            <person name="Powell A.J."/>
            <person name="Barry K."/>
            <person name="Miller A.N."/>
            <person name="Grigoriev I.V."/>
            <person name="Debuchy R."/>
            <person name="Gladieux P."/>
            <person name="Thoren M.H."/>
            <person name="Johannesson H."/>
        </authorList>
    </citation>
    <scope>NUCLEOTIDE SEQUENCE</scope>
    <source>
        <strain evidence="1">CBS 123565</strain>
    </source>
</reference>
<evidence type="ECO:0000313" key="2">
    <source>
        <dbReference type="Proteomes" id="UP001304895"/>
    </source>
</evidence>
<feature type="non-terminal residue" evidence="1">
    <location>
        <position position="1"/>
    </location>
</feature>
<dbReference type="Proteomes" id="UP001304895">
    <property type="component" value="Unassembled WGS sequence"/>
</dbReference>
<name>A0AAN6UDD4_9PEZI</name>
<accession>A0AAN6UDD4</accession>